<evidence type="ECO:0000256" key="1">
    <source>
        <dbReference type="ARBA" id="ARBA00006611"/>
    </source>
</evidence>
<comment type="similarity">
    <text evidence="1">Belongs to the GSP E family.</text>
</comment>
<dbReference type="PANTHER" id="PTHR30486:SF12">
    <property type="entry name" value="TYPE IV PILUS ATPASE PILU"/>
    <property type="match status" value="1"/>
</dbReference>
<dbReference type="NCBIfam" id="TIGR01420">
    <property type="entry name" value="pilT_fam"/>
    <property type="match status" value="1"/>
</dbReference>
<dbReference type="PANTHER" id="PTHR30486">
    <property type="entry name" value="TWITCHING MOTILITY PROTEIN PILT"/>
    <property type="match status" value="1"/>
</dbReference>
<dbReference type="Pfam" id="PF00437">
    <property type="entry name" value="T2SSE"/>
    <property type="match status" value="1"/>
</dbReference>
<evidence type="ECO:0000256" key="2">
    <source>
        <dbReference type="SAM" id="MobiDB-lite"/>
    </source>
</evidence>
<dbReference type="InterPro" id="IPR027417">
    <property type="entry name" value="P-loop_NTPase"/>
</dbReference>
<dbReference type="AlphaFoldDB" id="A0A250J5A6"/>
<dbReference type="Gene3D" id="3.40.50.300">
    <property type="entry name" value="P-loop containing nucleotide triphosphate hydrolases"/>
    <property type="match status" value="1"/>
</dbReference>
<dbReference type="SUPFAM" id="SSF52540">
    <property type="entry name" value="P-loop containing nucleoside triphosphate hydrolases"/>
    <property type="match status" value="1"/>
</dbReference>
<dbReference type="GO" id="GO:0005524">
    <property type="term" value="F:ATP binding"/>
    <property type="evidence" value="ECO:0007669"/>
    <property type="project" value="InterPro"/>
</dbReference>
<dbReference type="InterPro" id="IPR006321">
    <property type="entry name" value="PilT/PilU"/>
</dbReference>
<dbReference type="InterPro" id="IPR050921">
    <property type="entry name" value="T4SS_GSP_E_ATPase"/>
</dbReference>
<reference evidence="4 5" key="1">
    <citation type="submission" date="2017-06" db="EMBL/GenBank/DDBJ databases">
        <title>Sequencing and comparative analysis of myxobacterial genomes.</title>
        <authorList>
            <person name="Rupp O."/>
            <person name="Goesmann A."/>
            <person name="Sogaard-Andersen L."/>
        </authorList>
    </citation>
    <scope>NUCLEOTIDE SEQUENCE [LARGE SCALE GENOMIC DNA]</scope>
    <source>
        <strain evidence="4 5">DSM 52655</strain>
    </source>
</reference>
<dbReference type="Gene3D" id="3.30.450.90">
    <property type="match status" value="1"/>
</dbReference>
<name>A0A250J5A6_9BACT</name>
<evidence type="ECO:0000313" key="5">
    <source>
        <dbReference type="Proteomes" id="UP000217257"/>
    </source>
</evidence>
<evidence type="ECO:0000313" key="4">
    <source>
        <dbReference type="EMBL" id="ATB39114.1"/>
    </source>
</evidence>
<proteinExistence type="inferred from homology"/>
<gene>
    <name evidence="4" type="ORF">CYFUS_004553</name>
</gene>
<dbReference type="InterPro" id="IPR001482">
    <property type="entry name" value="T2SS/T4SS_dom"/>
</dbReference>
<dbReference type="CDD" id="cd01131">
    <property type="entry name" value="PilT"/>
    <property type="match status" value="1"/>
</dbReference>
<dbReference type="EMBL" id="CP022098">
    <property type="protein sequence ID" value="ATB39114.1"/>
    <property type="molecule type" value="Genomic_DNA"/>
</dbReference>
<dbReference type="KEGG" id="cfus:CYFUS_004553"/>
<feature type="domain" description="Bacterial type II secretion system protein E" evidence="3">
    <location>
        <begin position="57"/>
        <end position="342"/>
    </location>
</feature>
<accession>A0A250J5A6</accession>
<evidence type="ECO:0000259" key="3">
    <source>
        <dbReference type="Pfam" id="PF00437"/>
    </source>
</evidence>
<sequence length="409" mass="45421">MDLYLDSCSRARKSKGGGEREGGGTQGSFRRDFGWSRGVVARLRDQRERSTRLDQSTLNKLLTVGVQNGASDIHFRPGDPPIYRVNGVLRPLKMEKLHPDHTRQVALHVISDPLTKTQLDSLQEYDTSYGLPGVARFRVNIYRQRGTIACILRIIPDEIPTIDGLGLPQVLKTIAGNEQGLVLVTGAAGSGKSSTLAAMLDHINRTENLHILTIEDPIEFIHKNVKSSISQREIGPDTENFAIGLRAALRQDPDVILVGDMRDMETVDIALKASETGRLVFTSMHTMDAPRTINRLVSVFPAEEQAMVRMRLADSLKAIVSQRLLPRADGKGRTVAQEILVQTPQVEQFIREDRAHELKDVIEHGGEPFGMQTFEQHLSQLYQQTAITLETAMSAAPRPDELQRVLDSA</sequence>
<dbReference type="Proteomes" id="UP000217257">
    <property type="component" value="Chromosome"/>
</dbReference>
<dbReference type="GO" id="GO:0016887">
    <property type="term" value="F:ATP hydrolysis activity"/>
    <property type="evidence" value="ECO:0007669"/>
    <property type="project" value="InterPro"/>
</dbReference>
<feature type="region of interest" description="Disordered" evidence="2">
    <location>
        <begin position="1"/>
        <end position="28"/>
    </location>
</feature>
<protein>
    <submittedName>
        <fullName evidence="4">Twitching motility protein</fullName>
    </submittedName>
</protein>
<organism evidence="4 5">
    <name type="scientific">Cystobacter fuscus</name>
    <dbReference type="NCBI Taxonomy" id="43"/>
    <lineage>
        <taxon>Bacteria</taxon>
        <taxon>Pseudomonadati</taxon>
        <taxon>Myxococcota</taxon>
        <taxon>Myxococcia</taxon>
        <taxon>Myxococcales</taxon>
        <taxon>Cystobacterineae</taxon>
        <taxon>Archangiaceae</taxon>
        <taxon>Cystobacter</taxon>
    </lineage>
</organism>